<protein>
    <submittedName>
        <fullName evidence="2">Uncharacterized protein</fullName>
    </submittedName>
</protein>
<proteinExistence type="predicted"/>
<evidence type="ECO:0000313" key="3">
    <source>
        <dbReference type="Proteomes" id="UP001249394"/>
    </source>
</evidence>
<accession>A0ABY9UFT7</accession>
<organism evidence="2 3">
    <name type="scientific">Streptomyces violaceus</name>
    <name type="common">Streptomyces venezuelae</name>
    <dbReference type="NCBI Taxonomy" id="1936"/>
    <lineage>
        <taxon>Bacteria</taxon>
        <taxon>Bacillati</taxon>
        <taxon>Actinomycetota</taxon>
        <taxon>Actinomycetes</taxon>
        <taxon>Kitasatosporales</taxon>
        <taxon>Streptomycetaceae</taxon>
        <taxon>Streptomyces</taxon>
    </lineage>
</organism>
<dbReference type="Proteomes" id="UP001249394">
    <property type="component" value="Chromosome"/>
</dbReference>
<keyword evidence="3" id="KW-1185">Reference proteome</keyword>
<evidence type="ECO:0000256" key="1">
    <source>
        <dbReference type="SAM" id="Phobius"/>
    </source>
</evidence>
<keyword evidence="1" id="KW-1133">Transmembrane helix</keyword>
<feature type="transmembrane region" description="Helical" evidence="1">
    <location>
        <begin position="68"/>
        <end position="90"/>
    </location>
</feature>
<gene>
    <name evidence="2" type="ORF">RI060_30770</name>
</gene>
<sequence>MTAVPVASAEGPGAILPETVQQLRSPGEQQVEGLYLAWQESLRVLTADAPTLALWQEHRYRFAHRVRMALLTAPVGGVACVVGPVIYGIYTSAGLCYIGQTTEAERRLGDLPVGESHHVGNTLPPELWERVVVLRWPALLPLVPADERSAAEEIGDEICGLALEHALQVATAPLLNLRRRGQNGEWKARNLTRSRSRGAVHAARLPRLCEVALATWQDLATAQVPDEEFMWDTRAGRIVLPSRISRAA</sequence>
<dbReference type="EMBL" id="CP134213">
    <property type="protein sequence ID" value="WND21458.1"/>
    <property type="molecule type" value="Genomic_DNA"/>
</dbReference>
<keyword evidence="1" id="KW-0812">Transmembrane</keyword>
<evidence type="ECO:0000313" key="2">
    <source>
        <dbReference type="EMBL" id="WND21458.1"/>
    </source>
</evidence>
<name>A0ABY9UFT7_STRVL</name>
<keyword evidence="1" id="KW-0472">Membrane</keyword>
<reference evidence="2 3" key="1">
    <citation type="submission" date="2023-09" db="EMBL/GenBank/DDBJ databases">
        <title>The genome sequence of Streptomyces anthocyanicus.</title>
        <authorList>
            <person name="Mo P."/>
        </authorList>
    </citation>
    <scope>NUCLEOTIDE SEQUENCE [LARGE SCALE GENOMIC DNA]</scope>
    <source>
        <strain evidence="2 3">JCM 4387</strain>
    </source>
</reference>